<dbReference type="Gene3D" id="3.90.1150.10">
    <property type="entry name" value="Aspartate Aminotransferase, domain 1"/>
    <property type="match status" value="1"/>
</dbReference>
<comment type="caution">
    <text evidence="6">The sequence shown here is derived from an EMBL/GenBank/DDBJ whole genome shotgun (WGS) entry which is preliminary data.</text>
</comment>
<evidence type="ECO:0000313" key="7">
    <source>
        <dbReference type="Proteomes" id="UP000280881"/>
    </source>
</evidence>
<dbReference type="GO" id="GO:0030170">
    <property type="term" value="F:pyridoxal phosphate binding"/>
    <property type="evidence" value="ECO:0007669"/>
    <property type="project" value="InterPro"/>
</dbReference>
<organism evidence="6 7">
    <name type="scientific">Thermovibrio guaymasensis</name>
    <dbReference type="NCBI Taxonomy" id="240167"/>
    <lineage>
        <taxon>Bacteria</taxon>
        <taxon>Pseudomonadati</taxon>
        <taxon>Aquificota</taxon>
        <taxon>Aquificia</taxon>
        <taxon>Desulfurobacteriales</taxon>
        <taxon>Desulfurobacteriaceae</taxon>
        <taxon>Thermovibrio</taxon>
    </lineage>
</organism>
<comment type="similarity">
    <text evidence="4">Belongs to the class-I pyridoxal-phosphate-dependent aminotransferase family.</text>
</comment>
<keyword evidence="3 4" id="KW-0808">Transferase</keyword>
<evidence type="ECO:0000313" key="6">
    <source>
        <dbReference type="EMBL" id="RKQ61851.1"/>
    </source>
</evidence>
<dbReference type="PANTHER" id="PTHR42832">
    <property type="entry name" value="AMINO ACID AMINOTRANSFERASE"/>
    <property type="match status" value="1"/>
</dbReference>
<dbReference type="InterPro" id="IPR015421">
    <property type="entry name" value="PyrdxlP-dep_Trfase_major"/>
</dbReference>
<dbReference type="AlphaFoldDB" id="A0A420W6Y1"/>
<dbReference type="CDD" id="cd00609">
    <property type="entry name" value="AAT_like"/>
    <property type="match status" value="1"/>
</dbReference>
<evidence type="ECO:0000256" key="1">
    <source>
        <dbReference type="ARBA" id="ARBA00001933"/>
    </source>
</evidence>
<dbReference type="EMBL" id="RBIE01000002">
    <property type="protein sequence ID" value="RKQ61851.1"/>
    <property type="molecule type" value="Genomic_DNA"/>
</dbReference>
<keyword evidence="2 4" id="KW-0032">Aminotransferase</keyword>
<dbReference type="InterPro" id="IPR050881">
    <property type="entry name" value="LL-DAP_aminotransferase"/>
</dbReference>
<feature type="domain" description="Aminotransferase class I/classII large" evidence="5">
    <location>
        <begin position="33"/>
        <end position="378"/>
    </location>
</feature>
<dbReference type="EC" id="2.6.1.-" evidence="4"/>
<dbReference type="RefSeq" id="WP_121171257.1">
    <property type="nucleotide sequence ID" value="NZ_RBIE01000002.1"/>
</dbReference>
<gene>
    <name evidence="6" type="ORF">C7457_1304</name>
</gene>
<dbReference type="SUPFAM" id="SSF53383">
    <property type="entry name" value="PLP-dependent transferases"/>
    <property type="match status" value="1"/>
</dbReference>
<keyword evidence="7" id="KW-1185">Reference proteome</keyword>
<evidence type="ECO:0000256" key="3">
    <source>
        <dbReference type="ARBA" id="ARBA00022679"/>
    </source>
</evidence>
<accession>A0A420W6Y1</accession>
<dbReference type="OrthoDB" id="9803354at2"/>
<name>A0A420W6Y1_9BACT</name>
<evidence type="ECO:0000256" key="2">
    <source>
        <dbReference type="ARBA" id="ARBA00022576"/>
    </source>
</evidence>
<dbReference type="InterPro" id="IPR015424">
    <property type="entry name" value="PyrdxlP-dep_Trfase"/>
</dbReference>
<proteinExistence type="inferred from homology"/>
<dbReference type="InterPro" id="IPR004839">
    <property type="entry name" value="Aminotransferase_I/II_large"/>
</dbReference>
<dbReference type="InterPro" id="IPR004838">
    <property type="entry name" value="NHTrfase_class1_PyrdxlP-BS"/>
</dbReference>
<dbReference type="Gene3D" id="3.40.640.10">
    <property type="entry name" value="Type I PLP-dependent aspartate aminotransferase-like (Major domain)"/>
    <property type="match status" value="1"/>
</dbReference>
<reference evidence="6 7" key="1">
    <citation type="submission" date="2018-10" db="EMBL/GenBank/DDBJ databases">
        <title>Genomic Encyclopedia of Type Strains, Phase IV (KMG-IV): sequencing the most valuable type-strain genomes for metagenomic binning, comparative biology and taxonomic classification.</title>
        <authorList>
            <person name="Goeker M."/>
        </authorList>
    </citation>
    <scope>NUCLEOTIDE SEQUENCE [LARGE SCALE GENOMIC DNA]</scope>
    <source>
        <strain evidence="6 7">DSM 15521</strain>
    </source>
</reference>
<dbReference type="PANTHER" id="PTHR42832:SF1">
    <property type="entry name" value="GLUTAMATE-PYRUVATE AMINOTRANSFERASE ALAC"/>
    <property type="match status" value="1"/>
</dbReference>
<protein>
    <recommendedName>
        <fullName evidence="4">Aminotransferase</fullName>
        <ecNumber evidence="4">2.6.1.-</ecNumber>
    </recommendedName>
</protein>
<dbReference type="GO" id="GO:0008483">
    <property type="term" value="F:transaminase activity"/>
    <property type="evidence" value="ECO:0007669"/>
    <property type="project" value="UniProtKB-KW"/>
</dbReference>
<dbReference type="PROSITE" id="PS00105">
    <property type="entry name" value="AA_TRANSFER_CLASS_1"/>
    <property type="match status" value="1"/>
</dbReference>
<dbReference type="InterPro" id="IPR015422">
    <property type="entry name" value="PyrdxlP-dep_Trfase_small"/>
</dbReference>
<dbReference type="Proteomes" id="UP000280881">
    <property type="component" value="Unassembled WGS sequence"/>
</dbReference>
<sequence length="406" mass="45947">MSKFQFARIDRLPPYVFAVVNDLKMKLRRAGEDIVDLGMGNPDLPTPKHIVDKLCEAAQNPKNHRYSQTKGLYKLREALALWYQRKYGVELDPESEVITTIGSKEGLAHLALTLINPGDVALVPTPAYPIHPYSIIIAGGDVRSIPLLTDEGTFDSEVFLESLIKAYKESWPRPKVLILNFPHNPTTATVELPFFEKIVDFAKENNLIVIQDIAYAEISFDGYVPPSILQVKGAKEIAVEFYSLSKTYSMAGWRVGFAAGNKEIIHALYRMKSYLDYGMFQPIQIAAIIALKSDQSCVEEYRKIYERRRDVLVEGLNRIGWKVEKPKATMFVWAKIPEKFQSMGSLEFAKMLLLDGKVAVSPGIGFGEYGDKYVRFALVENELRIKQAVRGIKRAFEKYGLRNINV</sequence>
<evidence type="ECO:0000256" key="4">
    <source>
        <dbReference type="RuleBase" id="RU000481"/>
    </source>
</evidence>
<comment type="cofactor">
    <cofactor evidence="1 4">
        <name>pyridoxal 5'-phosphate</name>
        <dbReference type="ChEBI" id="CHEBI:597326"/>
    </cofactor>
</comment>
<dbReference type="Pfam" id="PF00155">
    <property type="entry name" value="Aminotran_1_2"/>
    <property type="match status" value="1"/>
</dbReference>
<evidence type="ECO:0000259" key="5">
    <source>
        <dbReference type="Pfam" id="PF00155"/>
    </source>
</evidence>